<keyword evidence="1" id="KW-0812">Transmembrane</keyword>
<dbReference type="RefSeq" id="WP_131574532.1">
    <property type="nucleotide sequence ID" value="NZ_CBCSAJ010000024.1"/>
</dbReference>
<name>A0ABW4DY25_9RHOB</name>
<reference evidence="3" key="1">
    <citation type="journal article" date="2019" name="Int. J. Syst. Evol. Microbiol.">
        <title>The Global Catalogue of Microorganisms (GCM) 10K type strain sequencing project: providing services to taxonomists for standard genome sequencing and annotation.</title>
        <authorList>
            <consortium name="The Broad Institute Genomics Platform"/>
            <consortium name="The Broad Institute Genome Sequencing Center for Infectious Disease"/>
            <person name="Wu L."/>
            <person name="Ma J."/>
        </authorList>
    </citation>
    <scope>NUCLEOTIDE SEQUENCE [LARGE SCALE GENOMIC DNA]</scope>
    <source>
        <strain evidence="3">CCM 8875</strain>
    </source>
</reference>
<organism evidence="2 3">
    <name type="scientific">Paracoccus nototheniae</name>
    <dbReference type="NCBI Taxonomy" id="2489002"/>
    <lineage>
        <taxon>Bacteria</taxon>
        <taxon>Pseudomonadati</taxon>
        <taxon>Pseudomonadota</taxon>
        <taxon>Alphaproteobacteria</taxon>
        <taxon>Rhodobacterales</taxon>
        <taxon>Paracoccaceae</taxon>
        <taxon>Paracoccus</taxon>
    </lineage>
</organism>
<sequence>MFDFARRIQLAVGDTARRAALKAAAGLAGLIGAGFLLAALWSFLATELDWGAALASLTIGGVLALIAAILIGMSSRRKHVMPTTDDLKREVEARVSLATDAAVTRARTEATRMVELAETKAHSLMDSATSRATKLVGDTENKVFGNVRGAARAVGLSSENLRLAERRLRDGKEQLSQASSSNAGSVAKLVGAFAVGVTLAAKLQEGRQRDAEYDYDRDDLI</sequence>
<gene>
    <name evidence="2" type="ORF">ACFQ5P_10405</name>
</gene>
<feature type="transmembrane region" description="Helical" evidence="1">
    <location>
        <begin position="50"/>
        <end position="71"/>
    </location>
</feature>
<feature type="transmembrane region" description="Helical" evidence="1">
    <location>
        <begin position="21"/>
        <end position="44"/>
    </location>
</feature>
<evidence type="ECO:0000256" key="1">
    <source>
        <dbReference type="SAM" id="Phobius"/>
    </source>
</evidence>
<protein>
    <submittedName>
        <fullName evidence="2">Phage holin family protein</fullName>
    </submittedName>
</protein>
<dbReference type="Proteomes" id="UP001597302">
    <property type="component" value="Unassembled WGS sequence"/>
</dbReference>
<evidence type="ECO:0000313" key="2">
    <source>
        <dbReference type="EMBL" id="MFD1481708.1"/>
    </source>
</evidence>
<dbReference type="EMBL" id="JBHTOQ010000022">
    <property type="protein sequence ID" value="MFD1481708.1"/>
    <property type="molecule type" value="Genomic_DNA"/>
</dbReference>
<proteinExistence type="predicted"/>
<keyword evidence="3" id="KW-1185">Reference proteome</keyword>
<keyword evidence="1" id="KW-1133">Transmembrane helix</keyword>
<comment type="caution">
    <text evidence="2">The sequence shown here is derived from an EMBL/GenBank/DDBJ whole genome shotgun (WGS) entry which is preliminary data.</text>
</comment>
<keyword evidence="1" id="KW-0472">Membrane</keyword>
<accession>A0ABW4DY25</accession>
<evidence type="ECO:0000313" key="3">
    <source>
        <dbReference type="Proteomes" id="UP001597302"/>
    </source>
</evidence>